<dbReference type="OrthoDB" id="4620851at2"/>
<name>A0A378TN85_9MYCO</name>
<keyword evidence="1" id="KW-1133">Transmembrane helix</keyword>
<dbReference type="RefSeq" id="WP_115280106.1">
    <property type="nucleotide sequence ID" value="NZ_AP022600.1"/>
</dbReference>
<keyword evidence="1" id="KW-0812">Transmembrane</keyword>
<protein>
    <recommendedName>
        <fullName evidence="4">Adhesin domain-containing protein</fullName>
    </recommendedName>
</protein>
<feature type="transmembrane region" description="Helical" evidence="1">
    <location>
        <begin position="26"/>
        <end position="50"/>
    </location>
</feature>
<evidence type="ECO:0000313" key="3">
    <source>
        <dbReference type="Proteomes" id="UP000254978"/>
    </source>
</evidence>
<proteinExistence type="predicted"/>
<organism evidence="2 3">
    <name type="scientific">Mycolicibacterium tokaiense</name>
    <dbReference type="NCBI Taxonomy" id="39695"/>
    <lineage>
        <taxon>Bacteria</taxon>
        <taxon>Bacillati</taxon>
        <taxon>Actinomycetota</taxon>
        <taxon>Actinomycetes</taxon>
        <taxon>Mycobacteriales</taxon>
        <taxon>Mycobacteriaceae</taxon>
        <taxon>Mycolicibacterium</taxon>
    </lineage>
</organism>
<keyword evidence="1" id="KW-0472">Membrane</keyword>
<evidence type="ECO:0000313" key="2">
    <source>
        <dbReference type="EMBL" id="STZ61086.1"/>
    </source>
</evidence>
<reference evidence="2 3" key="1">
    <citation type="submission" date="2018-06" db="EMBL/GenBank/DDBJ databases">
        <authorList>
            <consortium name="Pathogen Informatics"/>
            <person name="Doyle S."/>
        </authorList>
    </citation>
    <scope>NUCLEOTIDE SEQUENCE [LARGE SCALE GENOMIC DNA]</scope>
    <source>
        <strain evidence="2 3">NCTC10821</strain>
    </source>
</reference>
<dbReference type="AlphaFoldDB" id="A0A378TN85"/>
<evidence type="ECO:0000256" key="1">
    <source>
        <dbReference type="SAM" id="Phobius"/>
    </source>
</evidence>
<dbReference type="EMBL" id="UGQT01000001">
    <property type="protein sequence ID" value="STZ61086.1"/>
    <property type="molecule type" value="Genomic_DNA"/>
</dbReference>
<gene>
    <name evidence="2" type="ORF">NCTC10821_04630</name>
</gene>
<evidence type="ECO:0008006" key="4">
    <source>
        <dbReference type="Google" id="ProtNLM"/>
    </source>
</evidence>
<dbReference type="Proteomes" id="UP000254978">
    <property type="component" value="Unassembled WGS sequence"/>
</dbReference>
<keyword evidence="3" id="KW-1185">Reference proteome</keyword>
<accession>A0A378TN85</accession>
<sequence length="292" mass="30351">MTSLAPLPSPTPPPSLSPAGRTGLRALVVIAASLILLAGLGALTAVAVGVGNTRVIADSQPLPTTMRTLTVDTGAVPMSVEIESDPDAREPRAELRFVSTSDRGDQSLDVSAGPDTRISVRGSSPDWLEWAQAGQLVVTVPPQLGQQLTVTTEQQLGVLNVKADLDHLVARSSGGAVILDGSARVIDAEVRQGAVVSEKPVTVRESFSVNVIDGDIDVLFSERAPRNIEATTSNGDVTLDLPGAGPFLVTAISDTQYESTDVRVPQTSDPAQAQSVVVARTGRGSIVIEPAR</sequence>